<reference evidence="2" key="1">
    <citation type="submission" date="2005-05" db="EMBL/GenBank/DDBJ databases">
        <authorList>
            <person name="Foissac X."/>
        </authorList>
    </citation>
    <scope>NUCLEOTIDE SEQUENCE</scope>
    <source>
        <strain evidence="2">GII3</strain>
        <plasmid evidence="2">pSci4</plasmid>
    </source>
</reference>
<dbReference type="EMBL" id="AJ969072">
    <property type="protein sequence ID" value="CAI94257.1"/>
    <property type="molecule type" value="Genomic_DNA"/>
</dbReference>
<sequence>MKKLLSILTISTLTTSIPAPLMAMTSSSCNKEYYEKNKEKLLKKQKKEYYEKNKEKIREQQRKYYEKNKEKLLKKQKEYWPKWYQKNKPSTVRENNKNQQILEEKEREHKTLILFK</sequence>
<keyword evidence="2" id="KW-0472">Membrane</keyword>
<gene>
    <name evidence="2" type="primary">pI</name>
</gene>
<dbReference type="AlphaFoldDB" id="Q3ZVL5"/>
<dbReference type="RefSeq" id="WP_011310453.1">
    <property type="nucleotide sequence ID" value="NC_007390.1"/>
</dbReference>
<keyword evidence="2" id="KW-0614">Plasmid</keyword>
<keyword evidence="2" id="KW-0812">Transmembrane</keyword>
<keyword evidence="1" id="KW-0732">Signal</keyword>
<evidence type="ECO:0000256" key="1">
    <source>
        <dbReference type="SAM" id="SignalP"/>
    </source>
</evidence>
<organism evidence="2">
    <name type="scientific">Spiroplasma citri</name>
    <dbReference type="NCBI Taxonomy" id="2133"/>
    <lineage>
        <taxon>Bacteria</taxon>
        <taxon>Bacillati</taxon>
        <taxon>Mycoplasmatota</taxon>
        <taxon>Mollicutes</taxon>
        <taxon>Entomoplasmatales</taxon>
        <taxon>Spiroplasmataceae</taxon>
        <taxon>Spiroplasma</taxon>
    </lineage>
</organism>
<dbReference type="PROSITE" id="PS51257">
    <property type="entry name" value="PROKAR_LIPOPROTEIN"/>
    <property type="match status" value="1"/>
</dbReference>
<evidence type="ECO:0000313" key="2">
    <source>
        <dbReference type="EMBL" id="CAI94257.1"/>
    </source>
</evidence>
<proteinExistence type="predicted"/>
<accession>Q3ZVL5</accession>
<protein>
    <submittedName>
        <fullName evidence="2">Putative transmembrane protein</fullName>
    </submittedName>
</protein>
<geneLocation type="plasmid" evidence="2">
    <name>pSci4</name>
</geneLocation>
<feature type="chain" id="PRO_5004231429" evidence="1">
    <location>
        <begin position="24"/>
        <end position="116"/>
    </location>
</feature>
<name>Q3ZVL5_SPICI</name>
<feature type="signal peptide" evidence="1">
    <location>
        <begin position="1"/>
        <end position="23"/>
    </location>
</feature>
<reference evidence="2" key="2">
    <citation type="journal article" date="2006" name="Microbiology (Mosc.)">
        <title>Absence of plasmids encoding adhesion-related proteins innon-insect-transmissible strains of Spiroplasma citri.</title>
        <authorList>
            <person name="Berho N."/>
            <person name="Duret S."/>
            <person name="Renaudin J."/>
        </authorList>
    </citation>
    <scope>NUCLEOTIDE SEQUENCE</scope>
    <source>
        <strain evidence="2">GII3</strain>
        <plasmid evidence="2">pSci4</plasmid>
    </source>
</reference>